<dbReference type="PANTHER" id="PTHR36454:SF1">
    <property type="entry name" value="DUF1015 DOMAIN-CONTAINING PROTEIN"/>
    <property type="match status" value="1"/>
</dbReference>
<dbReference type="AlphaFoldDB" id="A0A0C2EE79"/>
<dbReference type="Proteomes" id="UP000035068">
    <property type="component" value="Unassembled WGS sequence"/>
</dbReference>
<evidence type="ECO:0000313" key="2">
    <source>
        <dbReference type="Proteomes" id="UP000035068"/>
    </source>
</evidence>
<reference evidence="1 2" key="1">
    <citation type="submission" date="2014-12" db="EMBL/GenBank/DDBJ databases">
        <title>Genomes of Geoalkalibacter ferrihydriticus and Geoalkalibacter subterraneus, two haloalkaliphilic metal-reducing members of the Geobacteraceae.</title>
        <authorList>
            <person name="Badalamenti J.P."/>
            <person name="Torres C.I."/>
            <person name="Krajmalnik-Brown R."/>
            <person name="Bond D.R."/>
        </authorList>
    </citation>
    <scope>NUCLEOTIDE SEQUENCE [LARGE SCALE GENOMIC DNA]</scope>
    <source>
        <strain evidence="1 2">DSM 17813</strain>
    </source>
</reference>
<comment type="caution">
    <text evidence="1">The sequence shown here is derived from an EMBL/GenBank/DDBJ whole genome shotgun (WGS) entry which is preliminary data.</text>
</comment>
<evidence type="ECO:0000313" key="1">
    <source>
        <dbReference type="EMBL" id="KIH76918.1"/>
    </source>
</evidence>
<dbReference type="PANTHER" id="PTHR36454">
    <property type="entry name" value="LMO2823 PROTEIN"/>
    <property type="match status" value="1"/>
</dbReference>
<organism evidence="1 2">
    <name type="scientific">Geoalkalibacter ferrihydriticus DSM 17813</name>
    <dbReference type="NCBI Taxonomy" id="1121915"/>
    <lineage>
        <taxon>Bacteria</taxon>
        <taxon>Pseudomonadati</taxon>
        <taxon>Thermodesulfobacteriota</taxon>
        <taxon>Desulfuromonadia</taxon>
        <taxon>Desulfuromonadales</taxon>
        <taxon>Geoalkalibacteraceae</taxon>
        <taxon>Geoalkalibacter</taxon>
    </lineage>
</organism>
<protein>
    <recommendedName>
        <fullName evidence="3">SpoOJ/ParA/ParB/repB family protein</fullName>
    </recommendedName>
</protein>
<proteinExistence type="predicted"/>
<dbReference type="Pfam" id="PF06245">
    <property type="entry name" value="DUF1015"/>
    <property type="match status" value="1"/>
</dbReference>
<dbReference type="RefSeq" id="WP_040098017.1">
    <property type="nucleotide sequence ID" value="NZ_JWJD01000002.1"/>
</dbReference>
<accession>A0A0C2EE79</accession>
<gene>
    <name evidence="1" type="ORF">GFER_07460</name>
</gene>
<keyword evidence="2" id="KW-1185">Reference proteome</keyword>
<dbReference type="InterPro" id="IPR008323">
    <property type="entry name" value="UCP033563"/>
</dbReference>
<sequence>MAKIVAFRGLRYNLKKITDPNLVVAPPYDVISPVDQEELYRRDPHNVVRLILGRNNADDTETDNRYTRAARDFRQWLDDETLVRDTEPSIYLYDQEYPLEEGDVVVRQGFMALTRIEDFSSGVVKPHEKTLAGLKTDRLKLIRACGANFSPVFTLYGDSCCVLEALNRKERERVPDVAVTDADGVRHRLWQVTDPSLIAKAQSLIENKPLFIADGHHRYETAINYRNEMREKHPDYTGKELFNYVLMYFSNMDDKGMLIFPTHRLLRGLERFNPAEFLNRLKEYFEIESSDVDPKSSAGRQTVRKKLREKGRQGHVLAFFSGGGTLHYLRLKDDALMDRFFDDKSPKALRTLDVSILHRLIFEDLLHLGAEAQEQQTHLDYVKNFDDPFDAVLSGRFQAAFIMNPPRMSEVRDVANAGEKMPQNSTYFYPKLLTGLVINPIVEGESVDDFPI</sequence>
<dbReference type="EMBL" id="JWJD01000002">
    <property type="protein sequence ID" value="KIH76918.1"/>
    <property type="molecule type" value="Genomic_DNA"/>
</dbReference>
<name>A0A0C2EE79_9BACT</name>
<evidence type="ECO:0008006" key="3">
    <source>
        <dbReference type="Google" id="ProtNLM"/>
    </source>
</evidence>
<dbReference type="PIRSF" id="PIRSF033563">
    <property type="entry name" value="UCP033563"/>
    <property type="match status" value="1"/>
</dbReference>